<evidence type="ECO:0000256" key="2">
    <source>
        <dbReference type="ARBA" id="ARBA00022723"/>
    </source>
</evidence>
<keyword evidence="3 4" id="KW-0408">Iron</keyword>
<name>A0A8F9XL93_9BACT</name>
<dbReference type="KEGG" id="ole:K0B96_16095"/>
<keyword evidence="2 4" id="KW-0479">Metal-binding</keyword>
<dbReference type="SUPFAM" id="SSF46626">
    <property type="entry name" value="Cytochrome c"/>
    <property type="match status" value="1"/>
</dbReference>
<evidence type="ECO:0000313" key="8">
    <source>
        <dbReference type="Proteomes" id="UP000825051"/>
    </source>
</evidence>
<dbReference type="EMBL" id="CP080507">
    <property type="protein sequence ID" value="QYM78804.1"/>
    <property type="molecule type" value="Genomic_DNA"/>
</dbReference>
<keyword evidence="1 4" id="KW-0349">Heme</keyword>
<evidence type="ECO:0000256" key="1">
    <source>
        <dbReference type="ARBA" id="ARBA00022617"/>
    </source>
</evidence>
<evidence type="ECO:0000256" key="4">
    <source>
        <dbReference type="PROSITE-ProRule" id="PRU00433"/>
    </source>
</evidence>
<dbReference type="Pfam" id="PF13442">
    <property type="entry name" value="Cytochrome_CBB3"/>
    <property type="match status" value="1"/>
</dbReference>
<dbReference type="PROSITE" id="PS51257">
    <property type="entry name" value="PROKAR_LIPOPROTEIN"/>
    <property type="match status" value="1"/>
</dbReference>
<evidence type="ECO:0000256" key="3">
    <source>
        <dbReference type="ARBA" id="ARBA00023004"/>
    </source>
</evidence>
<gene>
    <name evidence="7" type="ORF">K0B96_16095</name>
</gene>
<evidence type="ECO:0000313" key="7">
    <source>
        <dbReference type="EMBL" id="QYM78804.1"/>
    </source>
</evidence>
<feature type="region of interest" description="Disordered" evidence="5">
    <location>
        <begin position="65"/>
        <end position="87"/>
    </location>
</feature>
<proteinExistence type="predicted"/>
<dbReference type="InterPro" id="IPR036909">
    <property type="entry name" value="Cyt_c-like_dom_sf"/>
</dbReference>
<reference evidence="7" key="1">
    <citation type="submission" date="2021-08" db="EMBL/GenBank/DDBJ databases">
        <title>Genome of a novel bacterium of the phylum Verrucomicrobia, Oleiharenicola sp. KSB-15.</title>
        <authorList>
            <person name="Chung J.-H."/>
            <person name="Ahn J.-H."/>
            <person name="Yoon Y."/>
            <person name="Kim D.-Y."/>
            <person name="An S.-H."/>
            <person name="Park I."/>
            <person name="Yeon J."/>
        </authorList>
    </citation>
    <scope>NUCLEOTIDE SEQUENCE</scope>
    <source>
        <strain evidence="7">KSB-15</strain>
    </source>
</reference>
<dbReference type="Proteomes" id="UP000825051">
    <property type="component" value="Chromosome"/>
</dbReference>
<evidence type="ECO:0000256" key="5">
    <source>
        <dbReference type="SAM" id="MobiDB-lite"/>
    </source>
</evidence>
<dbReference type="Gene3D" id="1.10.760.10">
    <property type="entry name" value="Cytochrome c-like domain"/>
    <property type="match status" value="1"/>
</dbReference>
<feature type="domain" description="Cytochrome c" evidence="6">
    <location>
        <begin position="98"/>
        <end position="183"/>
    </location>
</feature>
<organism evidence="7 8">
    <name type="scientific">Horticoccus luteus</name>
    <dbReference type="NCBI Taxonomy" id="2862869"/>
    <lineage>
        <taxon>Bacteria</taxon>
        <taxon>Pseudomonadati</taxon>
        <taxon>Verrucomicrobiota</taxon>
        <taxon>Opitutia</taxon>
        <taxon>Opitutales</taxon>
        <taxon>Opitutaceae</taxon>
        <taxon>Horticoccus</taxon>
    </lineage>
</organism>
<dbReference type="GO" id="GO:0020037">
    <property type="term" value="F:heme binding"/>
    <property type="evidence" value="ECO:0007669"/>
    <property type="project" value="InterPro"/>
</dbReference>
<keyword evidence="8" id="KW-1185">Reference proteome</keyword>
<dbReference type="GO" id="GO:0009055">
    <property type="term" value="F:electron transfer activity"/>
    <property type="evidence" value="ECO:0007669"/>
    <property type="project" value="InterPro"/>
</dbReference>
<evidence type="ECO:0000259" key="6">
    <source>
        <dbReference type="PROSITE" id="PS51007"/>
    </source>
</evidence>
<dbReference type="PROSITE" id="PS51007">
    <property type="entry name" value="CYTC"/>
    <property type="match status" value="1"/>
</dbReference>
<dbReference type="InterPro" id="IPR009056">
    <property type="entry name" value="Cyt_c-like_dom"/>
</dbReference>
<accession>A0A8F9XL93</accession>
<protein>
    <submittedName>
        <fullName evidence="7">Cytochrome c</fullName>
    </submittedName>
</protein>
<dbReference type="PANTHER" id="PTHR40394:SF2">
    <property type="entry name" value="QUINOL:CYTOCHROME C OXIDOREDUCTASE MEMBRANE PROTEIN"/>
    <property type="match status" value="1"/>
</dbReference>
<dbReference type="RefSeq" id="WP_220161908.1">
    <property type="nucleotide sequence ID" value="NZ_CP080507.1"/>
</dbReference>
<dbReference type="PANTHER" id="PTHR40394">
    <property type="entry name" value="LIPOPROTEIN-RELATED"/>
    <property type="match status" value="1"/>
</dbReference>
<dbReference type="AlphaFoldDB" id="A0A8F9XL93"/>
<sequence>MISTASRSTAPRPPLRSLSAGLLLAPALLLALAGCDNMKDQANYRPLDPAPHFANGTAIVRPPAHTVARGSPPPGDPVTTGFHDGQPLAHSPVPFTRDLLLRGRDRFNIYCIVCHGEDGYGRGIVVRRGFPPPPSYHENRLRAAPDGHLFDVMTRGYGAMLPYSDRLSPQDRWAIVGYIRALQLSQHATLADVPATARAALKP</sequence>
<dbReference type="GO" id="GO:0046872">
    <property type="term" value="F:metal ion binding"/>
    <property type="evidence" value="ECO:0007669"/>
    <property type="project" value="UniProtKB-KW"/>
</dbReference>